<comment type="subcellular location">
    <subcellularLocation>
        <location evidence="6">Cell outer membrane</location>
        <topology evidence="6">Lipid-anchor</topology>
    </subcellularLocation>
</comment>
<dbReference type="InterPro" id="IPR011990">
    <property type="entry name" value="TPR-like_helical_dom_sf"/>
</dbReference>
<gene>
    <name evidence="6" type="primary">bamD</name>
    <name evidence="8" type="ORF">AWT59_2628</name>
</gene>
<keyword evidence="5 6" id="KW-0449">Lipoprotein</keyword>
<dbReference type="InterPro" id="IPR017689">
    <property type="entry name" value="BamD"/>
</dbReference>
<accession>A0A139BQL2</accession>
<keyword evidence="1 6" id="KW-0732">Signal</keyword>
<evidence type="ECO:0000256" key="5">
    <source>
        <dbReference type="ARBA" id="ARBA00023288"/>
    </source>
</evidence>
<keyword evidence="4 6" id="KW-0998">Cell outer membrane</keyword>
<reference evidence="8 9" key="2">
    <citation type="submission" date="2016-03" db="EMBL/GenBank/DDBJ databases">
        <title>New uncultured bacterium of the family Gallionellaceae from acid mine drainage: description and reconstruction of genome based on metagenomic analysis of microbial community.</title>
        <authorList>
            <person name="Kadnikov V."/>
            <person name="Ivasenko D."/>
            <person name="Beletsky A."/>
            <person name="Mardanov A."/>
            <person name="Danilova E."/>
            <person name="Pimenov N."/>
            <person name="Karnachuk O."/>
            <person name="Ravin N."/>
        </authorList>
    </citation>
    <scope>NUCLEOTIDE SEQUENCE [LARGE SCALE GENOMIC DNA]</scope>
    <source>
        <strain evidence="8">ShG14-8</strain>
    </source>
</reference>
<dbReference type="PANTHER" id="PTHR37423">
    <property type="entry name" value="SOLUBLE LYTIC MUREIN TRANSGLYCOSYLASE-RELATED"/>
    <property type="match status" value="1"/>
</dbReference>
<comment type="caution">
    <text evidence="8">The sequence shown here is derived from an EMBL/GenBank/DDBJ whole genome shotgun (WGS) entry which is preliminary data.</text>
</comment>
<name>A0A139BQL2_9PROT</name>
<keyword evidence="3 6" id="KW-0564">Palmitate</keyword>
<dbReference type="GO" id="GO:0051205">
    <property type="term" value="P:protein insertion into membrane"/>
    <property type="evidence" value="ECO:0007669"/>
    <property type="project" value="UniProtKB-UniRule"/>
</dbReference>
<dbReference type="Gene3D" id="1.25.40.10">
    <property type="entry name" value="Tetratricopeptide repeat domain"/>
    <property type="match status" value="1"/>
</dbReference>
<dbReference type="Proteomes" id="UP000070578">
    <property type="component" value="Unassembled WGS sequence"/>
</dbReference>
<dbReference type="PROSITE" id="PS51257">
    <property type="entry name" value="PROKAR_LIPOPROTEIN"/>
    <property type="match status" value="1"/>
</dbReference>
<dbReference type="Pfam" id="PF13525">
    <property type="entry name" value="YfiO"/>
    <property type="match status" value="1"/>
</dbReference>
<dbReference type="NCBIfam" id="TIGR03302">
    <property type="entry name" value="OM_YfiO"/>
    <property type="match status" value="1"/>
</dbReference>
<sequence>MRHSLAVFLLLTLTACSLFESKPDPDTTAKTSSVDEMYFTAKKSLDEGNYEDALKEFESLQSHYPYGRFAQQSQLEIAFIYYKQKEAESAISAADRFIKQYPNNPHVDYAYYVKGLANFNQDIGMFGMKFGEDTTERDPKASQESFSAFKDLVTRFPASKYADDARLRMQYLLNSLAKYDIHVASYYLRRGADVAAVNRATAVLSLYPNSPSSRDALVILVKAYDGLGMKQLRDDAQRVLNMNYPLFIAGQANQSGDKIR</sequence>
<dbReference type="PATRIC" id="fig|1796491.3.peg.2864"/>
<evidence type="ECO:0000256" key="6">
    <source>
        <dbReference type="HAMAP-Rule" id="MF_00922"/>
    </source>
</evidence>
<evidence type="ECO:0000256" key="4">
    <source>
        <dbReference type="ARBA" id="ARBA00023237"/>
    </source>
</evidence>
<protein>
    <recommendedName>
        <fullName evidence="6">Outer membrane protein assembly factor BamD</fullName>
    </recommendedName>
</protein>
<dbReference type="CDD" id="cd15830">
    <property type="entry name" value="BamD"/>
    <property type="match status" value="1"/>
</dbReference>
<organism evidence="8 9">
    <name type="scientific">Candidatus Gallionella acididurans</name>
    <dbReference type="NCBI Taxonomy" id="1796491"/>
    <lineage>
        <taxon>Bacteria</taxon>
        <taxon>Pseudomonadati</taxon>
        <taxon>Pseudomonadota</taxon>
        <taxon>Betaproteobacteria</taxon>
        <taxon>Nitrosomonadales</taxon>
        <taxon>Gallionellaceae</taxon>
        <taxon>Gallionella</taxon>
    </lineage>
</organism>
<evidence type="ECO:0000313" key="8">
    <source>
        <dbReference type="EMBL" id="KXS31242.1"/>
    </source>
</evidence>
<dbReference type="AlphaFoldDB" id="A0A139BQL2"/>
<dbReference type="HAMAP" id="MF_00922">
    <property type="entry name" value="OM_assembly_BamD"/>
    <property type="match status" value="1"/>
</dbReference>
<reference evidence="8 9" key="1">
    <citation type="submission" date="2016-02" db="EMBL/GenBank/DDBJ databases">
        <authorList>
            <person name="Wen L."/>
            <person name="He K."/>
            <person name="Yang H."/>
        </authorList>
    </citation>
    <scope>NUCLEOTIDE SEQUENCE [LARGE SCALE GENOMIC DNA]</scope>
    <source>
        <strain evidence="8">ShG14-8</strain>
    </source>
</reference>
<dbReference type="GO" id="GO:1990063">
    <property type="term" value="C:Bam protein complex"/>
    <property type="evidence" value="ECO:0007669"/>
    <property type="project" value="TreeGrafter"/>
</dbReference>
<feature type="domain" description="Outer membrane lipoprotein BamD-like" evidence="7">
    <location>
        <begin position="33"/>
        <end position="237"/>
    </location>
</feature>
<comment type="subunit">
    <text evidence="6">Part of the Bam complex.</text>
</comment>
<evidence type="ECO:0000259" key="7">
    <source>
        <dbReference type="Pfam" id="PF13525"/>
    </source>
</evidence>
<keyword evidence="2 6" id="KW-0472">Membrane</keyword>
<dbReference type="InterPro" id="IPR039565">
    <property type="entry name" value="BamD-like"/>
</dbReference>
<evidence type="ECO:0000313" key="9">
    <source>
        <dbReference type="Proteomes" id="UP000070578"/>
    </source>
</evidence>
<comment type="similarity">
    <text evidence="6">Belongs to the BamD family.</text>
</comment>
<dbReference type="GO" id="GO:0043165">
    <property type="term" value="P:Gram-negative-bacterium-type cell outer membrane assembly"/>
    <property type="evidence" value="ECO:0007669"/>
    <property type="project" value="UniProtKB-UniRule"/>
</dbReference>
<proteinExistence type="inferred from homology"/>
<dbReference type="SUPFAM" id="SSF48452">
    <property type="entry name" value="TPR-like"/>
    <property type="match status" value="1"/>
</dbReference>
<evidence type="ECO:0000256" key="3">
    <source>
        <dbReference type="ARBA" id="ARBA00023139"/>
    </source>
</evidence>
<evidence type="ECO:0000256" key="1">
    <source>
        <dbReference type="ARBA" id="ARBA00022729"/>
    </source>
</evidence>
<dbReference type="PANTHER" id="PTHR37423:SF1">
    <property type="entry name" value="OUTER MEMBRANE PROTEIN ASSEMBLY FACTOR BAMD"/>
    <property type="match status" value="1"/>
</dbReference>
<dbReference type="EMBL" id="LSLI01000088">
    <property type="protein sequence ID" value="KXS31242.1"/>
    <property type="molecule type" value="Genomic_DNA"/>
</dbReference>
<comment type="function">
    <text evidence="6">Part of the outer membrane protein assembly complex, which is involved in assembly and insertion of beta-barrel proteins into the outer membrane.</text>
</comment>
<evidence type="ECO:0000256" key="2">
    <source>
        <dbReference type="ARBA" id="ARBA00023136"/>
    </source>
</evidence>